<dbReference type="EMBL" id="JAYWIO010000004">
    <property type="protein sequence ID" value="KAK7267371.1"/>
    <property type="molecule type" value="Genomic_DNA"/>
</dbReference>
<dbReference type="InterPro" id="IPR026960">
    <property type="entry name" value="RVT-Znf"/>
</dbReference>
<dbReference type="Pfam" id="PF13456">
    <property type="entry name" value="RVT_3"/>
    <property type="match status" value="1"/>
</dbReference>
<name>A0AAN9IBZ9_CROPI</name>
<gene>
    <name evidence="2" type="ORF">RIF29_20042</name>
</gene>
<protein>
    <recommendedName>
        <fullName evidence="1">RNase H type-1 domain-containing protein</fullName>
    </recommendedName>
</protein>
<organism evidence="2 3">
    <name type="scientific">Crotalaria pallida</name>
    <name type="common">Smooth rattlebox</name>
    <name type="synonym">Crotalaria striata</name>
    <dbReference type="NCBI Taxonomy" id="3830"/>
    <lineage>
        <taxon>Eukaryota</taxon>
        <taxon>Viridiplantae</taxon>
        <taxon>Streptophyta</taxon>
        <taxon>Embryophyta</taxon>
        <taxon>Tracheophyta</taxon>
        <taxon>Spermatophyta</taxon>
        <taxon>Magnoliopsida</taxon>
        <taxon>eudicotyledons</taxon>
        <taxon>Gunneridae</taxon>
        <taxon>Pentapetalae</taxon>
        <taxon>rosids</taxon>
        <taxon>fabids</taxon>
        <taxon>Fabales</taxon>
        <taxon>Fabaceae</taxon>
        <taxon>Papilionoideae</taxon>
        <taxon>50 kb inversion clade</taxon>
        <taxon>genistoids sensu lato</taxon>
        <taxon>core genistoids</taxon>
        <taxon>Crotalarieae</taxon>
        <taxon>Crotalaria</taxon>
    </lineage>
</organism>
<dbReference type="InterPro" id="IPR002156">
    <property type="entry name" value="RNaseH_domain"/>
</dbReference>
<dbReference type="PANTHER" id="PTHR47723:SF13">
    <property type="entry name" value="PUTATIVE-RELATED"/>
    <property type="match status" value="1"/>
</dbReference>
<dbReference type="GO" id="GO:0004523">
    <property type="term" value="F:RNA-DNA hybrid ribonuclease activity"/>
    <property type="evidence" value="ECO:0007669"/>
    <property type="project" value="InterPro"/>
</dbReference>
<reference evidence="2 3" key="1">
    <citation type="submission" date="2024-01" db="EMBL/GenBank/DDBJ databases">
        <title>The genomes of 5 underutilized Papilionoideae crops provide insights into root nodulation and disease resistanc.</title>
        <authorList>
            <person name="Yuan L."/>
        </authorList>
    </citation>
    <scope>NUCLEOTIDE SEQUENCE [LARGE SCALE GENOMIC DNA]</scope>
    <source>
        <strain evidence="2">ZHUSHIDOU_FW_LH</strain>
        <tissue evidence="2">Leaf</tissue>
    </source>
</reference>
<dbReference type="Gene3D" id="3.30.420.10">
    <property type="entry name" value="Ribonuclease H-like superfamily/Ribonuclease H"/>
    <property type="match status" value="1"/>
</dbReference>
<dbReference type="CDD" id="cd06222">
    <property type="entry name" value="RNase_H_like"/>
    <property type="match status" value="1"/>
</dbReference>
<sequence length="376" mass="42275">MLPPSQDNGADMRIWPGTKLGDFSISSAYSLICGHGNNDKDPFWKKIWQIEAPERVRSLIWRINHGRLPTNEKRHKWGLSSPYCYHYYDKIESIIHVLRDCPLASLMWVNLLAPQSLVHFFSTDLISWVKDNLIRDWGRDNSFQWSSIWAQGCALLWKWRNEGIFKDNFIRPHNPWSVIIHYVSCYKMACSSSSVVVEPPKVQRLIRWFPPPTGSVCVNTDGASKAINGAAGCGGLIRDEHGVWLGGFAMNLGSCSAFVAELWGVLQIIRLAHRKGFTSISLQFDSQSVASILQGAHLGNTSGYSIVTQIRKLLHLPWQVSVQHIYREANKCADAMANIGCNSDWGISFFDNPPPQVASLMLFDVMGGSSPRFIPA</sequence>
<dbReference type="Pfam" id="PF13966">
    <property type="entry name" value="zf-RVT"/>
    <property type="match status" value="1"/>
</dbReference>
<evidence type="ECO:0000259" key="1">
    <source>
        <dbReference type="PROSITE" id="PS50879"/>
    </source>
</evidence>
<dbReference type="PROSITE" id="PS50879">
    <property type="entry name" value="RNASE_H_1"/>
    <property type="match status" value="1"/>
</dbReference>
<feature type="domain" description="RNase H type-1" evidence="1">
    <location>
        <begin position="212"/>
        <end position="342"/>
    </location>
</feature>
<proteinExistence type="predicted"/>
<evidence type="ECO:0000313" key="2">
    <source>
        <dbReference type="EMBL" id="KAK7267371.1"/>
    </source>
</evidence>
<dbReference type="AlphaFoldDB" id="A0AAN9IBZ9"/>
<dbReference type="SUPFAM" id="SSF53098">
    <property type="entry name" value="Ribonuclease H-like"/>
    <property type="match status" value="1"/>
</dbReference>
<evidence type="ECO:0000313" key="3">
    <source>
        <dbReference type="Proteomes" id="UP001372338"/>
    </source>
</evidence>
<dbReference type="GO" id="GO:0003676">
    <property type="term" value="F:nucleic acid binding"/>
    <property type="evidence" value="ECO:0007669"/>
    <property type="project" value="InterPro"/>
</dbReference>
<dbReference type="InterPro" id="IPR036397">
    <property type="entry name" value="RNaseH_sf"/>
</dbReference>
<accession>A0AAN9IBZ9</accession>
<dbReference type="PANTHER" id="PTHR47723">
    <property type="entry name" value="OS05G0353850 PROTEIN"/>
    <property type="match status" value="1"/>
</dbReference>
<dbReference type="InterPro" id="IPR044730">
    <property type="entry name" value="RNase_H-like_dom_plant"/>
</dbReference>
<keyword evidence="3" id="KW-1185">Reference proteome</keyword>
<dbReference type="InterPro" id="IPR053151">
    <property type="entry name" value="RNase_H-like"/>
</dbReference>
<comment type="caution">
    <text evidence="2">The sequence shown here is derived from an EMBL/GenBank/DDBJ whole genome shotgun (WGS) entry which is preliminary data.</text>
</comment>
<dbReference type="InterPro" id="IPR012337">
    <property type="entry name" value="RNaseH-like_sf"/>
</dbReference>
<dbReference type="Proteomes" id="UP001372338">
    <property type="component" value="Unassembled WGS sequence"/>
</dbReference>